<dbReference type="KEGG" id="kbs:EPA93_45345"/>
<name>A0A4P6K3N4_KTERU</name>
<dbReference type="InterPro" id="IPR046838">
    <property type="entry name" value="BrxL_N"/>
</dbReference>
<feature type="domain" description="BREX system Lon protease-like BrxL N-terminal" evidence="1">
    <location>
        <begin position="44"/>
        <end position="177"/>
    </location>
</feature>
<evidence type="ECO:0000313" key="3">
    <source>
        <dbReference type="Proteomes" id="UP000290365"/>
    </source>
</evidence>
<dbReference type="RefSeq" id="WP_129893878.1">
    <property type="nucleotide sequence ID" value="NZ_CP035758.1"/>
</dbReference>
<dbReference type="GO" id="GO:0008233">
    <property type="term" value="F:peptidase activity"/>
    <property type="evidence" value="ECO:0007669"/>
    <property type="project" value="UniProtKB-KW"/>
</dbReference>
<dbReference type="OrthoDB" id="5297084at2"/>
<proteinExistence type="predicted"/>
<dbReference type="EMBL" id="CP035758">
    <property type="protein sequence ID" value="QBD82809.1"/>
    <property type="molecule type" value="Genomic_DNA"/>
</dbReference>
<keyword evidence="2" id="KW-0378">Hydrolase</keyword>
<gene>
    <name evidence="2" type="primary">brxL</name>
    <name evidence="2" type="ORF">EPA93_45345</name>
</gene>
<dbReference type="Proteomes" id="UP000290365">
    <property type="component" value="Chromosome"/>
</dbReference>
<reference evidence="2 3" key="1">
    <citation type="submission" date="2019-01" db="EMBL/GenBank/DDBJ databases">
        <title>Ktedonosporobacter rubrisoli SCAWS-G2.</title>
        <authorList>
            <person name="Huang Y."/>
            <person name="Yan B."/>
        </authorList>
    </citation>
    <scope>NUCLEOTIDE SEQUENCE [LARGE SCALE GENOMIC DNA]</scope>
    <source>
        <strain evidence="2 3">SCAWS-G2</strain>
    </source>
</reference>
<accession>A0A4P6K3N4</accession>
<dbReference type="NCBIfam" id="TIGR02688">
    <property type="entry name" value="BREX system Lon protease-like protein BrxL"/>
    <property type="match status" value="1"/>
</dbReference>
<organism evidence="2 3">
    <name type="scientific">Ktedonosporobacter rubrisoli</name>
    <dbReference type="NCBI Taxonomy" id="2509675"/>
    <lineage>
        <taxon>Bacteria</taxon>
        <taxon>Bacillati</taxon>
        <taxon>Chloroflexota</taxon>
        <taxon>Ktedonobacteria</taxon>
        <taxon>Ktedonobacterales</taxon>
        <taxon>Ktedonosporobacteraceae</taxon>
        <taxon>Ktedonosporobacter</taxon>
    </lineage>
</organism>
<evidence type="ECO:0000259" key="1">
    <source>
        <dbReference type="Pfam" id="PF20442"/>
    </source>
</evidence>
<dbReference type="AlphaFoldDB" id="A0A4P6K3N4"/>
<keyword evidence="2" id="KW-0645">Protease</keyword>
<dbReference type="Pfam" id="PF20442">
    <property type="entry name" value="BrxL_N"/>
    <property type="match status" value="1"/>
</dbReference>
<protein>
    <submittedName>
        <fullName evidence="2">BREX system Lon protease-like protein BrxL</fullName>
    </submittedName>
</protein>
<evidence type="ECO:0000313" key="2">
    <source>
        <dbReference type="EMBL" id="QBD82809.1"/>
    </source>
</evidence>
<dbReference type="Pfam" id="PF13337">
    <property type="entry name" value="BrxL_ATPase"/>
    <property type="match status" value="1"/>
</dbReference>
<keyword evidence="3" id="KW-1185">Reference proteome</keyword>
<dbReference type="GO" id="GO:0006508">
    <property type="term" value="P:proteolysis"/>
    <property type="evidence" value="ECO:0007669"/>
    <property type="project" value="UniProtKB-KW"/>
</dbReference>
<dbReference type="InterPro" id="IPR014061">
    <property type="entry name" value="BrxL-like"/>
</dbReference>
<sequence length="533" mass="61412">MAEQVEGEQQTCYNDVDMLRSNVPMTTTKPIFESDPLDRLLFSAFPGLVIRKDLTQEIRGTSKAPSYVIEFMLGKYCSDLFNEEEVRNGLRYVHDEIARYIPRGDETEMIKSAIRERSPHRLIDKVKVELDEHTRGGRYWASLMTANIHTVNISPEIIKKNPRLLLAGIWSKIVLQYDEDIIINKKAYPFVISRLDPIQVSHVRLDEYLEGRARFTKEQWINALIRTMGYEPKHPQVTPRVKLLYLVRMIPLVESNYHLIELGPRQTGKSFCFTEFSPYGVLLAGGEITIPKLFVSNTIPPQPGLVTRSDVIGFDEITGSSFNAEEDKNLYKSYMENNQVNRGTQPVVGDAGFVFNGNIEFDPRTAMLAEHLFQPLPQMVSEDTAFHDRWAAYLPGWELPKLTPKLLTTHVGFILDYTSELFHRELRRITTYGTLWERWFEPANQWSYRDQRSISRTFSGLVKLIFPAGNPEKEDARALLELAMELRLRVLLQLHRINRNEFSTTELSYNDKATGETHTIRIEGEGEGTEEAF</sequence>